<dbReference type="InterPro" id="IPR036388">
    <property type="entry name" value="WH-like_DNA-bd_sf"/>
</dbReference>
<accession>A0ABV6W1Q0</accession>
<proteinExistence type="predicted"/>
<dbReference type="CDD" id="cd06170">
    <property type="entry name" value="LuxR_C_like"/>
    <property type="match status" value="1"/>
</dbReference>
<dbReference type="RefSeq" id="WP_380540201.1">
    <property type="nucleotide sequence ID" value="NZ_JBHFAB010000022.1"/>
</dbReference>
<dbReference type="Pfam" id="PF25872">
    <property type="entry name" value="HTH_77"/>
    <property type="match status" value="1"/>
</dbReference>
<feature type="region of interest" description="Disordered" evidence="1">
    <location>
        <begin position="690"/>
        <end position="718"/>
    </location>
</feature>
<sequence>MTWAQNRRRAGDLPQEVTVFVGRAVELDQVRAALGSARLVTVTGPGGVGKTRLALRAAAGMADRYEHGLCLVELSDLRDPELLPHTLAACLNLSLERPEAASALEAVLDHLRHRQILLVLDTCEHLVDACAQLVETLLREVPGVAVLATSRQPLDVSGERICPVAPLPIEAGGGDALELFERCAAAALPGFAVDDGNRADAVRLCRRLDGMPLAIELAGVRLRAVSLAQLVERLDDRFRLLTGGRRTALPRHQTLRAAVGWSHDLCTAQEQLLWSRLSVFAGTFDLAAAEEVCAGGRLLGAKDVFVALVGLVDKSVVLRVGDGEGDAGYRMLDTVRQFGAEQLAAGGEESAQRERHLARYLALAGTFDRDFLADDQIAQYRRLRAEHADLRLAIEYALSAPGRAEAAAALTGHLWGYWHIAGLHTEGRYWYRKITDRFPGRVRERAWALAQSAYLGAFQADPAALAQARECVDIADELDDPVVAGRGRVYLHLSLTFMGRHQEAARAATEAEQLLAAAGDVVGLVTLETQVGYMHQLAGDLESAIEPCERGLARLGEHSTEGWVRGYLHYVIGAARFARGEYDRSARSASTALRIKYELGDGVGMAYCLELLAWLAVRERRFADAAWLLGAADPLWQGAGARLGGTEIMEQLHQTAVRAARRALGSEQCMAVRADGAAQPLERVIAAATEQPEPRTGRGGARRDRIDRASGAGPAAPLTRREHEVALLAAAGRSNREIAEQLVISKRTVDAHLERILAKLGVPTRAGIAERLEAVAAPEPLHPEPAPPSYDRSWR</sequence>
<dbReference type="Pfam" id="PF00196">
    <property type="entry name" value="GerE"/>
    <property type="match status" value="1"/>
</dbReference>
<dbReference type="PROSITE" id="PS50043">
    <property type="entry name" value="HTH_LUXR_2"/>
    <property type="match status" value="1"/>
</dbReference>
<gene>
    <name evidence="3" type="ORF">ACEZDE_25335</name>
</gene>
<evidence type="ECO:0000256" key="1">
    <source>
        <dbReference type="SAM" id="MobiDB-lite"/>
    </source>
</evidence>
<dbReference type="InterPro" id="IPR058852">
    <property type="entry name" value="HTH_77"/>
</dbReference>
<dbReference type="InterPro" id="IPR000792">
    <property type="entry name" value="Tscrpt_reg_LuxR_C"/>
</dbReference>
<feature type="domain" description="HTH luxR-type" evidence="2">
    <location>
        <begin position="711"/>
        <end position="776"/>
    </location>
</feature>
<dbReference type="Gene3D" id="1.10.10.10">
    <property type="entry name" value="Winged helix-like DNA-binding domain superfamily/Winged helix DNA-binding domain"/>
    <property type="match status" value="1"/>
</dbReference>
<dbReference type="SUPFAM" id="SSF52540">
    <property type="entry name" value="P-loop containing nucleoside triphosphate hydrolases"/>
    <property type="match status" value="1"/>
</dbReference>
<dbReference type="Proteomes" id="UP001592531">
    <property type="component" value="Unassembled WGS sequence"/>
</dbReference>
<dbReference type="SUPFAM" id="SSF46894">
    <property type="entry name" value="C-terminal effector domain of the bipartite response regulators"/>
    <property type="match status" value="1"/>
</dbReference>
<dbReference type="InterPro" id="IPR016032">
    <property type="entry name" value="Sig_transdc_resp-reg_C-effctor"/>
</dbReference>
<name>A0ABV6W1Q0_9ACTN</name>
<organism evidence="3 4">
    <name type="scientific">Streptacidiphilus cavernicola</name>
    <dbReference type="NCBI Taxonomy" id="3342716"/>
    <lineage>
        <taxon>Bacteria</taxon>
        <taxon>Bacillati</taxon>
        <taxon>Actinomycetota</taxon>
        <taxon>Actinomycetes</taxon>
        <taxon>Kitasatosporales</taxon>
        <taxon>Streptomycetaceae</taxon>
        <taxon>Streptacidiphilus</taxon>
    </lineage>
</organism>
<dbReference type="InterPro" id="IPR049945">
    <property type="entry name" value="AAA_22"/>
</dbReference>
<dbReference type="PROSITE" id="PS00622">
    <property type="entry name" value="HTH_LUXR_1"/>
    <property type="match status" value="1"/>
</dbReference>
<dbReference type="PRINTS" id="PR00038">
    <property type="entry name" value="HTHLUXR"/>
</dbReference>
<dbReference type="Gene3D" id="1.25.40.10">
    <property type="entry name" value="Tetratricopeptide repeat domain"/>
    <property type="match status" value="1"/>
</dbReference>
<evidence type="ECO:0000313" key="4">
    <source>
        <dbReference type="Proteomes" id="UP001592531"/>
    </source>
</evidence>
<dbReference type="SMART" id="SM00421">
    <property type="entry name" value="HTH_LUXR"/>
    <property type="match status" value="1"/>
</dbReference>
<dbReference type="SUPFAM" id="SSF48452">
    <property type="entry name" value="TPR-like"/>
    <property type="match status" value="1"/>
</dbReference>
<dbReference type="Pfam" id="PF13401">
    <property type="entry name" value="AAA_22"/>
    <property type="match status" value="1"/>
</dbReference>
<comment type="caution">
    <text evidence="3">The sequence shown here is derived from an EMBL/GenBank/DDBJ whole genome shotgun (WGS) entry which is preliminary data.</text>
</comment>
<dbReference type="InterPro" id="IPR027417">
    <property type="entry name" value="P-loop_NTPase"/>
</dbReference>
<dbReference type="PANTHER" id="PTHR47691:SF3">
    <property type="entry name" value="HTH-TYPE TRANSCRIPTIONAL REGULATOR RV0890C-RELATED"/>
    <property type="match status" value="1"/>
</dbReference>
<dbReference type="EMBL" id="JBHFAB010000022">
    <property type="protein sequence ID" value="MFC1419935.1"/>
    <property type="molecule type" value="Genomic_DNA"/>
</dbReference>
<dbReference type="Gene3D" id="3.40.50.300">
    <property type="entry name" value="P-loop containing nucleotide triphosphate hydrolases"/>
    <property type="match status" value="1"/>
</dbReference>
<evidence type="ECO:0000259" key="2">
    <source>
        <dbReference type="PROSITE" id="PS50043"/>
    </source>
</evidence>
<protein>
    <submittedName>
        <fullName evidence="3">LuxR C-terminal-related transcriptional regulator</fullName>
    </submittedName>
</protein>
<dbReference type="PRINTS" id="PR00364">
    <property type="entry name" value="DISEASERSIST"/>
</dbReference>
<feature type="compositionally biased region" description="Basic and acidic residues" evidence="1">
    <location>
        <begin position="692"/>
        <end position="708"/>
    </location>
</feature>
<dbReference type="InterPro" id="IPR011990">
    <property type="entry name" value="TPR-like_helical_dom_sf"/>
</dbReference>
<reference evidence="3 4" key="1">
    <citation type="submission" date="2024-09" db="EMBL/GenBank/DDBJ databases">
        <authorList>
            <person name="Lee S.D."/>
        </authorList>
    </citation>
    <scope>NUCLEOTIDE SEQUENCE [LARGE SCALE GENOMIC DNA]</scope>
    <source>
        <strain evidence="3 4">N8-3</strain>
    </source>
</reference>
<dbReference type="PANTHER" id="PTHR47691">
    <property type="entry name" value="REGULATOR-RELATED"/>
    <property type="match status" value="1"/>
</dbReference>
<keyword evidence="4" id="KW-1185">Reference proteome</keyword>
<evidence type="ECO:0000313" key="3">
    <source>
        <dbReference type="EMBL" id="MFC1419935.1"/>
    </source>
</evidence>